<keyword evidence="7" id="KW-0539">Nucleus</keyword>
<protein>
    <submittedName>
        <fullName evidence="11">Nuclear envelope integral membrane protein 2 isoform X3</fullName>
    </submittedName>
</protein>
<keyword evidence="4 9" id="KW-0732">Signal</keyword>
<feature type="transmembrane region" description="Helical" evidence="8">
    <location>
        <begin position="216"/>
        <end position="234"/>
    </location>
</feature>
<evidence type="ECO:0000256" key="4">
    <source>
        <dbReference type="ARBA" id="ARBA00022729"/>
    </source>
</evidence>
<dbReference type="InterPro" id="IPR019358">
    <property type="entry name" value="NEMP_fam"/>
</dbReference>
<dbReference type="Pfam" id="PF10225">
    <property type="entry name" value="NEMP"/>
    <property type="match status" value="1"/>
</dbReference>
<name>A0A6J3J1P3_SAPAP</name>
<dbReference type="GeneID" id="116561020"/>
<comment type="subcellular location">
    <subcellularLocation>
        <location evidence="1">Nucleus inner membrane</location>
        <topology evidence="1">Multi-pass membrane protein</topology>
        <orientation evidence="1">Nucleoplasmic side</orientation>
    </subcellularLocation>
</comment>
<dbReference type="PANTHER" id="PTHR13598">
    <property type="entry name" value="AT07567P-RELATED"/>
    <property type="match status" value="1"/>
</dbReference>
<keyword evidence="5 8" id="KW-1133">Transmembrane helix</keyword>
<sequence length="394" mass="46066">MRSRQGRWWLLLWLPPLATLPVRGEAATAAALSVQRCKALKEKDLIRASASDCYCYNQNSHVEWKYMWSTVEVKITSPGLFRIVYITEKYNCQYPETILSFIKCVIHNFWTPKESNEITIIINPYGDTVCFSVEPERKIFNYMIHVNRNIVDFKLFFVFVAGVFLFFYAKTLSQNCARCSNDISLCLAVDEKIYSKVYVVYQLMEDLKWLWYENRTYILGYILIVGFFSFVICYKHGPLSDDRSRSLLMWTLRLLSLLLVYAGVAMPQFAYAAIILLMSSWSLHYPLRAFSYMRWRMKQWFPSEELVVKYLTEDEYREQADAETNSALEELRRTCRKPDFPSWLVISRLHTPGKFADFVLGGSHLSPEEISLHEEQYGLGGAFLEEQLFNPSTS</sequence>
<organism evidence="10 11">
    <name type="scientific">Sapajus apella</name>
    <name type="common">Brown-capped capuchin</name>
    <name type="synonym">Cebus apella</name>
    <dbReference type="NCBI Taxonomy" id="9515"/>
    <lineage>
        <taxon>Eukaryota</taxon>
        <taxon>Metazoa</taxon>
        <taxon>Chordata</taxon>
        <taxon>Craniata</taxon>
        <taxon>Vertebrata</taxon>
        <taxon>Euteleostomi</taxon>
        <taxon>Mammalia</taxon>
        <taxon>Eutheria</taxon>
        <taxon>Euarchontoglires</taxon>
        <taxon>Primates</taxon>
        <taxon>Haplorrhini</taxon>
        <taxon>Platyrrhini</taxon>
        <taxon>Cebidae</taxon>
        <taxon>Cebinae</taxon>
        <taxon>Sapajus</taxon>
    </lineage>
</organism>
<dbReference type="Proteomes" id="UP000504640">
    <property type="component" value="Unplaced"/>
</dbReference>
<evidence type="ECO:0000256" key="6">
    <source>
        <dbReference type="ARBA" id="ARBA00023136"/>
    </source>
</evidence>
<reference evidence="11" key="1">
    <citation type="submission" date="2025-08" db="UniProtKB">
        <authorList>
            <consortium name="RefSeq"/>
        </authorList>
    </citation>
    <scope>IDENTIFICATION</scope>
    <source>
        <tissue evidence="11">Blood</tissue>
    </source>
</reference>
<keyword evidence="6 8" id="KW-0472">Membrane</keyword>
<evidence type="ECO:0000256" key="3">
    <source>
        <dbReference type="ARBA" id="ARBA00022692"/>
    </source>
</evidence>
<keyword evidence="10" id="KW-1185">Reference proteome</keyword>
<proteinExistence type="inferred from homology"/>
<dbReference type="AlphaFoldDB" id="A0A6J3J1P3"/>
<keyword evidence="3 8" id="KW-0812">Transmembrane</keyword>
<feature type="signal peptide" evidence="9">
    <location>
        <begin position="1"/>
        <end position="24"/>
    </location>
</feature>
<evidence type="ECO:0000256" key="2">
    <source>
        <dbReference type="ARBA" id="ARBA00005748"/>
    </source>
</evidence>
<dbReference type="PANTHER" id="PTHR13598:SF3">
    <property type="entry name" value="NUCLEAR ENVELOPE INTEGRAL MEMBRANE PROTEIN 2"/>
    <property type="match status" value="1"/>
</dbReference>
<evidence type="ECO:0000313" key="10">
    <source>
        <dbReference type="Proteomes" id="UP000504640"/>
    </source>
</evidence>
<evidence type="ECO:0000256" key="8">
    <source>
        <dbReference type="SAM" id="Phobius"/>
    </source>
</evidence>
<evidence type="ECO:0000256" key="9">
    <source>
        <dbReference type="SAM" id="SignalP"/>
    </source>
</evidence>
<evidence type="ECO:0000256" key="5">
    <source>
        <dbReference type="ARBA" id="ARBA00022989"/>
    </source>
</evidence>
<gene>
    <name evidence="11" type="primary">NEMP2</name>
</gene>
<feature type="transmembrane region" description="Helical" evidence="8">
    <location>
        <begin position="246"/>
        <end position="263"/>
    </location>
</feature>
<accession>A0A6J3J1P3</accession>
<dbReference type="GO" id="GO:0005637">
    <property type="term" value="C:nuclear inner membrane"/>
    <property type="evidence" value="ECO:0007669"/>
    <property type="project" value="UniProtKB-SubCell"/>
</dbReference>
<evidence type="ECO:0000256" key="1">
    <source>
        <dbReference type="ARBA" id="ARBA00004575"/>
    </source>
</evidence>
<dbReference type="CTD" id="100131211"/>
<evidence type="ECO:0000313" key="11">
    <source>
        <dbReference type="RefSeq" id="XP_032148523.1"/>
    </source>
</evidence>
<evidence type="ECO:0000256" key="7">
    <source>
        <dbReference type="ARBA" id="ARBA00023242"/>
    </source>
</evidence>
<feature type="chain" id="PRO_5027066736" evidence="9">
    <location>
        <begin position="25"/>
        <end position="394"/>
    </location>
</feature>
<feature type="transmembrane region" description="Helical" evidence="8">
    <location>
        <begin position="153"/>
        <end position="171"/>
    </location>
</feature>
<feature type="transmembrane region" description="Helical" evidence="8">
    <location>
        <begin position="269"/>
        <end position="287"/>
    </location>
</feature>
<dbReference type="RefSeq" id="XP_032148523.1">
    <property type="nucleotide sequence ID" value="XM_032292632.1"/>
</dbReference>
<comment type="similarity">
    <text evidence="2">Belongs to the NEMP family.</text>
</comment>